<keyword evidence="2" id="KW-0012">Acyltransferase</keyword>
<dbReference type="SUPFAM" id="SSF55729">
    <property type="entry name" value="Acyl-CoA N-acyltransferases (Nat)"/>
    <property type="match status" value="1"/>
</dbReference>
<dbReference type="RefSeq" id="WP_354602854.1">
    <property type="nucleotide sequence ID" value="NZ_JBEWZI010000039.1"/>
</dbReference>
<dbReference type="InterPro" id="IPR000182">
    <property type="entry name" value="GNAT_dom"/>
</dbReference>
<evidence type="ECO:0000259" key="1">
    <source>
        <dbReference type="Pfam" id="PF00583"/>
    </source>
</evidence>
<name>A0ABV2TR50_9RHOO</name>
<evidence type="ECO:0000313" key="2">
    <source>
        <dbReference type="EMBL" id="MET7016396.1"/>
    </source>
</evidence>
<comment type="caution">
    <text evidence="2">The sequence shown here is derived from an EMBL/GenBank/DDBJ whole genome shotgun (WGS) entry which is preliminary data.</text>
</comment>
<evidence type="ECO:0000313" key="3">
    <source>
        <dbReference type="Proteomes" id="UP001549691"/>
    </source>
</evidence>
<keyword evidence="3" id="KW-1185">Reference proteome</keyword>
<reference evidence="2 3" key="1">
    <citation type="submission" date="2024-07" db="EMBL/GenBank/DDBJ databases">
        <title>Uliginosibacterium flavum JJ3220;KACC:17644.</title>
        <authorList>
            <person name="Kim M.K."/>
        </authorList>
    </citation>
    <scope>NUCLEOTIDE SEQUENCE [LARGE SCALE GENOMIC DNA]</scope>
    <source>
        <strain evidence="2 3">KACC:17644</strain>
    </source>
</reference>
<sequence>MALETGNRQDLGEQATSWIKNQTSVFATTDKVLGKDGNERECLVGIATFHTFQQNPVLYHCYLHPFYRGKGLMERVWREVHARYPRFELEPPLSPAMSRFLSKVDHSHVLSST</sequence>
<keyword evidence="2" id="KW-0808">Transferase</keyword>
<accession>A0ABV2TR50</accession>
<dbReference type="EC" id="2.3.1.-" evidence="2"/>
<feature type="domain" description="N-acetyltransferase" evidence="1">
    <location>
        <begin position="37"/>
        <end position="80"/>
    </location>
</feature>
<organism evidence="2 3">
    <name type="scientific">Uliginosibacterium flavum</name>
    <dbReference type="NCBI Taxonomy" id="1396831"/>
    <lineage>
        <taxon>Bacteria</taxon>
        <taxon>Pseudomonadati</taxon>
        <taxon>Pseudomonadota</taxon>
        <taxon>Betaproteobacteria</taxon>
        <taxon>Rhodocyclales</taxon>
        <taxon>Zoogloeaceae</taxon>
        <taxon>Uliginosibacterium</taxon>
    </lineage>
</organism>
<dbReference type="Proteomes" id="UP001549691">
    <property type="component" value="Unassembled WGS sequence"/>
</dbReference>
<dbReference type="InterPro" id="IPR016181">
    <property type="entry name" value="Acyl_CoA_acyltransferase"/>
</dbReference>
<dbReference type="GO" id="GO:0016746">
    <property type="term" value="F:acyltransferase activity"/>
    <property type="evidence" value="ECO:0007669"/>
    <property type="project" value="UniProtKB-KW"/>
</dbReference>
<proteinExistence type="predicted"/>
<dbReference type="EMBL" id="JBEWZI010000039">
    <property type="protein sequence ID" value="MET7016396.1"/>
    <property type="molecule type" value="Genomic_DNA"/>
</dbReference>
<dbReference type="Pfam" id="PF00583">
    <property type="entry name" value="Acetyltransf_1"/>
    <property type="match status" value="1"/>
</dbReference>
<gene>
    <name evidence="2" type="ORF">ABXR19_19590</name>
</gene>
<protein>
    <submittedName>
        <fullName evidence="2">GNAT family N-acetyltransferase</fullName>
        <ecNumber evidence="2">2.3.1.-</ecNumber>
    </submittedName>
</protein>